<feature type="binding site" evidence="5">
    <location>
        <position position="394"/>
    </location>
    <ligand>
        <name>Zn(2+)</name>
        <dbReference type="ChEBI" id="CHEBI:29105"/>
    </ligand>
</feature>
<feature type="domain" description="CBS" evidence="6">
    <location>
        <begin position="238"/>
        <end position="293"/>
    </location>
</feature>
<evidence type="ECO:0000313" key="9">
    <source>
        <dbReference type="Proteomes" id="UP000033066"/>
    </source>
</evidence>
<protein>
    <submittedName>
        <fullName evidence="8">Voltage-gated ClC-type chloride channel ClcB</fullName>
    </submittedName>
</protein>
<sequence length="422" mass="46888">MADGPEKDIDADRGKYAGIHNKEIERELSVAEVMNKAVIVMDINSDIPSIAREIASRDAGSVIVTENGKAMGIITERDIVKNIVTENKKPSEVEAKEVLSSPLITIEPENNIIEASEIMLKARIKRLPVLKDRTVIGVISNTDILMVAPGLNTILRDLIDMNREALLSIPSRDEIPDLENSRMNVCELCGSTSIDLRYVDGRYLCGNCRHEKDIDADRGKYAGIHNRDINKVSVTRAMNKAVIVMDINSDIPSIAREMVSRDAGSVIVTENDKAIGIITERDIVKNIVTENKKPSEVEAKDIFSSPLITIEPEKSIAEASEIMLKANIKRLPVLKDRTVIGIISNTDILAITPGIDTILRNLVDMNREALFSIPSREEISEDLEDFITGICESCLVFSVDLKYVHGKYLCRNCRQEEGEDYE</sequence>
<dbReference type="GO" id="GO:0009086">
    <property type="term" value="P:methionine biosynthetic process"/>
    <property type="evidence" value="ECO:0007669"/>
    <property type="project" value="UniProtKB-KW"/>
</dbReference>
<dbReference type="InterPro" id="IPR051257">
    <property type="entry name" value="Diverse_CBS-Domain"/>
</dbReference>
<feature type="domain" description="CBS" evidence="6">
    <location>
        <begin position="99"/>
        <end position="158"/>
    </location>
</feature>
<accession>A0A0E3SJS9</accession>
<dbReference type="InterPro" id="IPR000644">
    <property type="entry name" value="CBS_dom"/>
</dbReference>
<evidence type="ECO:0000259" key="7">
    <source>
        <dbReference type="PROSITE" id="PS51901"/>
    </source>
</evidence>
<proteinExistence type="predicted"/>
<feature type="binding site" evidence="5">
    <location>
        <position position="205"/>
    </location>
    <ligand>
        <name>Zn(2+)</name>
        <dbReference type="ChEBI" id="CHEBI:29105"/>
    </ligand>
</feature>
<feature type="binding site" evidence="5">
    <location>
        <position position="186"/>
    </location>
    <ligand>
        <name>Zn(2+)</name>
        <dbReference type="ChEBI" id="CHEBI:29105"/>
    </ligand>
</feature>
<dbReference type="InterPro" id="IPR046342">
    <property type="entry name" value="CBS_dom_sf"/>
</dbReference>
<evidence type="ECO:0000256" key="4">
    <source>
        <dbReference type="PROSITE-ProRule" id="PRU00703"/>
    </source>
</evidence>
<feature type="binding site" evidence="5">
    <location>
        <position position="186"/>
    </location>
    <ligand>
        <name>Fe cation</name>
        <dbReference type="ChEBI" id="CHEBI:24875"/>
    </ligand>
</feature>
<dbReference type="EMBL" id="CP009517">
    <property type="protein sequence ID" value="AKB80593.1"/>
    <property type="molecule type" value="Genomic_DNA"/>
</dbReference>
<feature type="domain" description="ACP-type MB" evidence="7">
    <location>
        <begin position="181"/>
        <end position="215"/>
    </location>
</feature>
<keyword evidence="1" id="KW-0028">Amino-acid biosynthesis</keyword>
<feature type="binding site" evidence="5">
    <location>
        <position position="391"/>
    </location>
    <ligand>
        <name>Fe cation</name>
        <dbReference type="ChEBI" id="CHEBI:24875"/>
    </ligand>
</feature>
<dbReference type="STRING" id="1434107.MSBR3_0015"/>
<feature type="binding site" evidence="5">
    <location>
        <position position="208"/>
    </location>
    <ligand>
        <name>Fe cation</name>
        <dbReference type="ChEBI" id="CHEBI:24875"/>
    </ligand>
</feature>
<feature type="domain" description="CBS" evidence="6">
    <location>
        <begin position="303"/>
        <end position="358"/>
    </location>
</feature>
<dbReference type="GeneID" id="68903384"/>
<feature type="binding site" evidence="5">
    <location>
        <position position="391"/>
    </location>
    <ligand>
        <name>Zn(2+)</name>
        <dbReference type="ChEBI" id="CHEBI:29105"/>
    </ligand>
</feature>
<evidence type="ECO:0000256" key="1">
    <source>
        <dbReference type="ARBA" id="ARBA00022605"/>
    </source>
</evidence>
<dbReference type="Proteomes" id="UP000033066">
    <property type="component" value="Chromosome"/>
</dbReference>
<dbReference type="SMART" id="SM00116">
    <property type="entry name" value="CBS"/>
    <property type="match status" value="4"/>
</dbReference>
<dbReference type="AlphaFoldDB" id="A0A0E3SJS9"/>
<keyword evidence="9" id="KW-1185">Reference proteome</keyword>
<evidence type="ECO:0000256" key="3">
    <source>
        <dbReference type="ARBA" id="ARBA00023167"/>
    </source>
</evidence>
<dbReference type="InterPro" id="IPR044065">
    <property type="entry name" value="ACP_MB"/>
</dbReference>
<keyword evidence="3" id="KW-0486">Methionine biosynthesis</keyword>
<dbReference type="PROSITE" id="PS51901">
    <property type="entry name" value="ACP_MB"/>
    <property type="match status" value="2"/>
</dbReference>
<feature type="domain" description="CBS" evidence="6">
    <location>
        <begin position="34"/>
        <end position="89"/>
    </location>
</feature>
<dbReference type="PANTHER" id="PTHR43080">
    <property type="entry name" value="CBS DOMAIN-CONTAINING PROTEIN CBSX3, MITOCHONDRIAL"/>
    <property type="match status" value="1"/>
</dbReference>
<dbReference type="KEGG" id="mbak:MSBR3_0015"/>
<feature type="binding site" evidence="5">
    <location>
        <position position="413"/>
    </location>
    <ligand>
        <name>Fe cation</name>
        <dbReference type="ChEBI" id="CHEBI:24875"/>
    </ligand>
</feature>
<dbReference type="RefSeq" id="WP_230627628.1">
    <property type="nucleotide sequence ID" value="NZ_CP009517.1"/>
</dbReference>
<keyword evidence="2 4" id="KW-0129">CBS domain</keyword>
<dbReference type="PATRIC" id="fig|1434107.4.peg.15"/>
<feature type="binding site" evidence="5">
    <location>
        <position position="394"/>
    </location>
    <ligand>
        <name>Fe cation</name>
        <dbReference type="ChEBI" id="CHEBI:24875"/>
    </ligand>
</feature>
<feature type="binding site" evidence="5">
    <location>
        <position position="205"/>
    </location>
    <ligand>
        <name>Fe cation</name>
        <dbReference type="ChEBI" id="CHEBI:24875"/>
    </ligand>
</feature>
<dbReference type="PANTHER" id="PTHR43080:SF2">
    <property type="entry name" value="CBS DOMAIN-CONTAINING PROTEIN"/>
    <property type="match status" value="1"/>
</dbReference>
<feature type="binding site" evidence="5">
    <location>
        <position position="189"/>
    </location>
    <ligand>
        <name>Fe cation</name>
        <dbReference type="ChEBI" id="CHEBI:24875"/>
    </ligand>
</feature>
<dbReference type="GO" id="GO:0046872">
    <property type="term" value="F:metal ion binding"/>
    <property type="evidence" value="ECO:0007669"/>
    <property type="project" value="UniProtKB-KW"/>
</dbReference>
<feature type="domain" description="ACP-type MB" evidence="7">
    <location>
        <begin position="386"/>
        <end position="420"/>
    </location>
</feature>
<dbReference type="PROSITE" id="PS51371">
    <property type="entry name" value="CBS"/>
    <property type="match status" value="4"/>
</dbReference>
<evidence type="ECO:0000256" key="5">
    <source>
        <dbReference type="PROSITE-ProRule" id="PRU01249"/>
    </source>
</evidence>
<dbReference type="HOGENOM" id="CLU_651543_0_0_2"/>
<evidence type="ECO:0000313" key="8">
    <source>
        <dbReference type="EMBL" id="AKB80593.1"/>
    </source>
</evidence>
<name>A0A0E3SJS9_METBA</name>
<feature type="binding site" evidence="5">
    <location>
        <position position="413"/>
    </location>
    <ligand>
        <name>Zn(2+)</name>
        <dbReference type="ChEBI" id="CHEBI:29105"/>
    </ligand>
</feature>
<evidence type="ECO:0000256" key="2">
    <source>
        <dbReference type="ARBA" id="ARBA00023122"/>
    </source>
</evidence>
<gene>
    <name evidence="8" type="ORF">MSBR3_0015</name>
</gene>
<dbReference type="Pfam" id="PF00571">
    <property type="entry name" value="CBS"/>
    <property type="match status" value="4"/>
</dbReference>
<evidence type="ECO:0000259" key="6">
    <source>
        <dbReference type="PROSITE" id="PS51371"/>
    </source>
</evidence>
<feature type="binding site" evidence="5">
    <location>
        <position position="208"/>
    </location>
    <ligand>
        <name>Zn(2+)</name>
        <dbReference type="ChEBI" id="CHEBI:29105"/>
    </ligand>
</feature>
<organism evidence="8 9">
    <name type="scientific">Methanosarcina barkeri 3</name>
    <dbReference type="NCBI Taxonomy" id="1434107"/>
    <lineage>
        <taxon>Archaea</taxon>
        <taxon>Methanobacteriati</taxon>
        <taxon>Methanobacteriota</taxon>
        <taxon>Stenosarchaea group</taxon>
        <taxon>Methanomicrobia</taxon>
        <taxon>Methanosarcinales</taxon>
        <taxon>Methanosarcinaceae</taxon>
        <taxon>Methanosarcina</taxon>
    </lineage>
</organism>
<keyword evidence="5" id="KW-0479">Metal-binding</keyword>
<keyword evidence="5" id="KW-0862">Zinc</keyword>
<feature type="binding site" evidence="5">
    <location>
        <position position="410"/>
    </location>
    <ligand>
        <name>Fe cation</name>
        <dbReference type="ChEBI" id="CHEBI:24875"/>
    </ligand>
</feature>
<dbReference type="SUPFAM" id="SSF54631">
    <property type="entry name" value="CBS-domain pair"/>
    <property type="match status" value="2"/>
</dbReference>
<dbReference type="Gene3D" id="3.10.580.10">
    <property type="entry name" value="CBS-domain"/>
    <property type="match status" value="2"/>
</dbReference>
<feature type="binding site" evidence="5">
    <location>
        <position position="189"/>
    </location>
    <ligand>
        <name>Zn(2+)</name>
        <dbReference type="ChEBI" id="CHEBI:29105"/>
    </ligand>
</feature>
<keyword evidence="5" id="KW-0408">Iron</keyword>
<feature type="binding site" evidence="5">
    <location>
        <position position="410"/>
    </location>
    <ligand>
        <name>Zn(2+)</name>
        <dbReference type="ChEBI" id="CHEBI:29105"/>
    </ligand>
</feature>
<reference evidence="8" key="1">
    <citation type="submission" date="2014-07" db="EMBL/GenBank/DDBJ databases">
        <title>Methanogenic archaea and the global carbon cycle.</title>
        <authorList>
            <person name="Henriksen J.R."/>
            <person name="Luke J."/>
            <person name="Reinhart S."/>
            <person name="Benedict M.N."/>
            <person name="Youngblut N.D."/>
            <person name="Metcalf M.E."/>
            <person name="Whitaker R.J."/>
            <person name="Metcalf W.W."/>
        </authorList>
    </citation>
    <scope>NUCLEOTIDE SEQUENCE [LARGE SCALE GENOMIC DNA]</scope>
    <source>
        <strain evidence="8">3</strain>
    </source>
</reference>